<reference evidence="2" key="1">
    <citation type="submission" date="2023-10" db="EMBL/GenBank/DDBJ databases">
        <authorList>
            <person name="Chen Y."/>
            <person name="Shah S."/>
            <person name="Dougan E. K."/>
            <person name="Thang M."/>
            <person name="Chan C."/>
        </authorList>
    </citation>
    <scope>NUCLEOTIDE SEQUENCE [LARGE SCALE GENOMIC DNA]</scope>
</reference>
<feature type="compositionally biased region" description="Basic residues" evidence="1">
    <location>
        <begin position="205"/>
        <end position="218"/>
    </location>
</feature>
<dbReference type="Proteomes" id="UP001189429">
    <property type="component" value="Unassembled WGS sequence"/>
</dbReference>
<dbReference type="EMBL" id="CAUYUJ010004921">
    <property type="protein sequence ID" value="CAK0811567.1"/>
    <property type="molecule type" value="Genomic_DNA"/>
</dbReference>
<evidence type="ECO:0000256" key="1">
    <source>
        <dbReference type="SAM" id="MobiDB-lite"/>
    </source>
</evidence>
<gene>
    <name evidence="2" type="ORF">PCOR1329_LOCUS16120</name>
</gene>
<comment type="caution">
    <text evidence="2">The sequence shown here is derived from an EMBL/GenBank/DDBJ whole genome shotgun (WGS) entry which is preliminary data.</text>
</comment>
<feature type="non-terminal residue" evidence="2">
    <location>
        <position position="231"/>
    </location>
</feature>
<feature type="compositionally biased region" description="Basic and acidic residues" evidence="1">
    <location>
        <begin position="66"/>
        <end position="98"/>
    </location>
</feature>
<proteinExistence type="predicted"/>
<sequence>MTLSILMKRERTLLARIDANSCWRRPLPSESFDAEQQMPKASINASVPPDLQTARGRIITLRHHRVEGGRGDRKKGREEETVRGVRIRRESAPSDPHRVSGKSTRRRADLQPRWNSPEHRGTWKNAHVRARPPAPSAPLFGGRRRARTRQFGVKTAAAATWRAGAGGSALQASSKARASSALSACRYWLAILRRRAGHPGERARPPRRLPGRAGHRAGARGRRCPLLVLSL</sequence>
<name>A0ABN9R283_9DINO</name>
<feature type="region of interest" description="Disordered" evidence="1">
    <location>
        <begin position="66"/>
        <end position="141"/>
    </location>
</feature>
<accession>A0ABN9R283</accession>
<protein>
    <submittedName>
        <fullName evidence="2">Uncharacterized protein</fullName>
    </submittedName>
</protein>
<keyword evidence="3" id="KW-1185">Reference proteome</keyword>
<evidence type="ECO:0000313" key="3">
    <source>
        <dbReference type="Proteomes" id="UP001189429"/>
    </source>
</evidence>
<feature type="region of interest" description="Disordered" evidence="1">
    <location>
        <begin position="197"/>
        <end position="218"/>
    </location>
</feature>
<organism evidence="2 3">
    <name type="scientific">Prorocentrum cordatum</name>
    <dbReference type="NCBI Taxonomy" id="2364126"/>
    <lineage>
        <taxon>Eukaryota</taxon>
        <taxon>Sar</taxon>
        <taxon>Alveolata</taxon>
        <taxon>Dinophyceae</taxon>
        <taxon>Prorocentrales</taxon>
        <taxon>Prorocentraceae</taxon>
        <taxon>Prorocentrum</taxon>
    </lineage>
</organism>
<feature type="compositionally biased region" description="Basic and acidic residues" evidence="1">
    <location>
        <begin position="106"/>
        <end position="121"/>
    </location>
</feature>
<evidence type="ECO:0000313" key="2">
    <source>
        <dbReference type="EMBL" id="CAK0811567.1"/>
    </source>
</evidence>